<evidence type="ECO:0000313" key="3">
    <source>
        <dbReference type="Proteomes" id="UP000198287"/>
    </source>
</evidence>
<gene>
    <name evidence="2" type="ORF">Fcan01_01093</name>
</gene>
<evidence type="ECO:0000256" key="1">
    <source>
        <dbReference type="SAM" id="Phobius"/>
    </source>
</evidence>
<keyword evidence="3" id="KW-1185">Reference proteome</keyword>
<proteinExistence type="predicted"/>
<feature type="transmembrane region" description="Helical" evidence="1">
    <location>
        <begin position="204"/>
        <end position="232"/>
    </location>
</feature>
<keyword evidence="1" id="KW-0812">Transmembrane</keyword>
<evidence type="ECO:0000313" key="2">
    <source>
        <dbReference type="EMBL" id="OXA62223.1"/>
    </source>
</evidence>
<reference evidence="2 3" key="1">
    <citation type="submission" date="2015-12" db="EMBL/GenBank/DDBJ databases">
        <title>The genome of Folsomia candida.</title>
        <authorList>
            <person name="Faddeeva A."/>
            <person name="Derks M.F."/>
            <person name="Anvar Y."/>
            <person name="Smit S."/>
            <person name="Van Straalen N."/>
            <person name="Roelofs D."/>
        </authorList>
    </citation>
    <scope>NUCLEOTIDE SEQUENCE [LARGE SCALE GENOMIC DNA]</scope>
    <source>
        <strain evidence="2 3">VU population</strain>
        <tissue evidence="2">Whole body</tissue>
    </source>
</reference>
<accession>A0A226EX86</accession>
<comment type="caution">
    <text evidence="2">The sequence shown here is derived from an EMBL/GenBank/DDBJ whole genome shotgun (WGS) entry which is preliminary data.</text>
</comment>
<feature type="transmembrane region" description="Helical" evidence="1">
    <location>
        <begin position="304"/>
        <end position="323"/>
    </location>
</feature>
<dbReference type="EMBL" id="LNIX01000001">
    <property type="protein sequence ID" value="OXA62223.1"/>
    <property type="molecule type" value="Genomic_DNA"/>
</dbReference>
<protein>
    <submittedName>
        <fullName evidence="2">Uncharacterized protein</fullName>
    </submittedName>
</protein>
<dbReference type="Proteomes" id="UP000198287">
    <property type="component" value="Unassembled WGS sequence"/>
</dbReference>
<feature type="transmembrane region" description="Helical" evidence="1">
    <location>
        <begin position="147"/>
        <end position="172"/>
    </location>
</feature>
<keyword evidence="1" id="KW-1133">Transmembrane helix</keyword>
<feature type="transmembrane region" description="Helical" evidence="1">
    <location>
        <begin position="270"/>
        <end position="297"/>
    </location>
</feature>
<sequence length="411" mass="46685">MITPLLAAALKVYAIQFDLFNTIPIRYDISTQCFVTVKGVRRLFSFYVRLAVVAISGMHYMARLLYMILSSKEHYFAMEEAQDPLWILFCRILILIFSLFTAFMKLCILVYDDDIVIGWRNCLIMKKVTTKLPGVKKPPKMSAYLEAVLLVSFVFIPLGGPFITMFGVYYHLDPLYFPSQSFYAYMWPTNYPPKFGSWSQIYILLIRIYITHIVTTTSMHLFLAPVLILVIISVNTKHSLSCISQVQNPQIFLQIYTEFYLASVTFEYDLIMPVLASLMLAGLVLGIMSNFCTIALYSHIAMPYYLCFPILGVFIAIVVHVTMPVGANVYEDSLKLLGEREKVFAEMAVVGFGTSKKGKIWAKKCASLRPISVSAGLLGCNFFTLKSSTRTVFYTEYVQKSIDALLSIKVH</sequence>
<dbReference type="AlphaFoldDB" id="A0A226EX86"/>
<keyword evidence="1" id="KW-0472">Membrane</keyword>
<feature type="transmembrane region" description="Helical" evidence="1">
    <location>
        <begin position="46"/>
        <end position="66"/>
    </location>
</feature>
<feature type="transmembrane region" description="Helical" evidence="1">
    <location>
        <begin position="86"/>
        <end position="111"/>
    </location>
</feature>
<name>A0A226EX86_FOLCA</name>
<organism evidence="2 3">
    <name type="scientific">Folsomia candida</name>
    <name type="common">Springtail</name>
    <dbReference type="NCBI Taxonomy" id="158441"/>
    <lineage>
        <taxon>Eukaryota</taxon>
        <taxon>Metazoa</taxon>
        <taxon>Ecdysozoa</taxon>
        <taxon>Arthropoda</taxon>
        <taxon>Hexapoda</taxon>
        <taxon>Collembola</taxon>
        <taxon>Entomobryomorpha</taxon>
        <taxon>Isotomoidea</taxon>
        <taxon>Isotomidae</taxon>
        <taxon>Proisotominae</taxon>
        <taxon>Folsomia</taxon>
    </lineage>
</organism>